<feature type="domain" description="Roadblock/LAMTOR2" evidence="1">
    <location>
        <begin position="2"/>
        <end position="91"/>
    </location>
</feature>
<evidence type="ECO:0000313" key="3">
    <source>
        <dbReference type="Proteomes" id="UP000237423"/>
    </source>
</evidence>
<proteinExistence type="predicted"/>
<name>A0A2S5CLF5_9GAMM</name>
<dbReference type="Gene3D" id="3.30.450.30">
    <property type="entry name" value="Dynein light chain 2a, cytoplasmic"/>
    <property type="match status" value="1"/>
</dbReference>
<evidence type="ECO:0000259" key="1">
    <source>
        <dbReference type="SMART" id="SM00960"/>
    </source>
</evidence>
<dbReference type="AlphaFoldDB" id="A0A2S5CLF5"/>
<comment type="caution">
    <text evidence="2">The sequence shown here is derived from an EMBL/GenBank/DDBJ whole genome shotgun (WGS) entry which is preliminary data.</text>
</comment>
<dbReference type="SUPFAM" id="SSF103196">
    <property type="entry name" value="Roadblock/LC7 domain"/>
    <property type="match status" value="1"/>
</dbReference>
<sequence>MYSILEDLNNACSNIEASALISTDGMVIASVLPKGMNEDTFGAVSAALNSVGIQSIRDLADGVLEQIMVKSSRNYILMTQAGEELVLTVIMKSHTELEHVISNVKNAVEKMLLVA</sequence>
<dbReference type="EMBL" id="PGFZ01000005">
    <property type="protein sequence ID" value="POZ51616.1"/>
    <property type="molecule type" value="Genomic_DNA"/>
</dbReference>
<dbReference type="SMART" id="SM00960">
    <property type="entry name" value="Robl_LC7"/>
    <property type="match status" value="1"/>
</dbReference>
<evidence type="ECO:0000313" key="2">
    <source>
        <dbReference type="EMBL" id="POZ51616.1"/>
    </source>
</evidence>
<protein>
    <recommendedName>
        <fullName evidence="1">Roadblock/LAMTOR2 domain-containing protein</fullName>
    </recommendedName>
</protein>
<reference evidence="2 3" key="1">
    <citation type="submission" date="2017-11" db="EMBL/GenBank/DDBJ databases">
        <title>Draft Genome Sequence of Methylobacter psychrotolerans Sph1T, an Obligate Methanotroph from Low-Temperature Environments.</title>
        <authorList>
            <person name="Oshkin I.Y."/>
            <person name="Miroshnikov K."/>
            <person name="Belova S.E."/>
            <person name="Korzhenkov A."/>
            <person name="Toshchakov S.V."/>
            <person name="Dedysh S.N."/>
        </authorList>
    </citation>
    <scope>NUCLEOTIDE SEQUENCE [LARGE SCALE GENOMIC DNA]</scope>
    <source>
        <strain evidence="2 3">Sph1</strain>
    </source>
</reference>
<dbReference type="InterPro" id="IPR004942">
    <property type="entry name" value="Roadblock/LAMTOR2_dom"/>
</dbReference>
<dbReference type="RefSeq" id="WP_103974508.1">
    <property type="nucleotide sequence ID" value="NZ_PGFZ01000005.1"/>
</dbReference>
<gene>
    <name evidence="2" type="ORF">AADEFJLK_02484</name>
</gene>
<dbReference type="Pfam" id="PF03259">
    <property type="entry name" value="Robl_LC7"/>
    <property type="match status" value="1"/>
</dbReference>
<dbReference type="Proteomes" id="UP000237423">
    <property type="component" value="Unassembled WGS sequence"/>
</dbReference>
<organism evidence="2 3">
    <name type="scientific">Methylovulum psychrotolerans</name>
    <dbReference type="NCBI Taxonomy" id="1704499"/>
    <lineage>
        <taxon>Bacteria</taxon>
        <taxon>Pseudomonadati</taxon>
        <taxon>Pseudomonadota</taxon>
        <taxon>Gammaproteobacteria</taxon>
        <taxon>Methylococcales</taxon>
        <taxon>Methylococcaceae</taxon>
        <taxon>Methylovulum</taxon>
    </lineage>
</organism>
<accession>A0A2S5CLF5</accession>